<evidence type="ECO:0000313" key="1">
    <source>
        <dbReference type="EMBL" id="KAI3720911.1"/>
    </source>
</evidence>
<accession>A0ACB9BGK4</accession>
<reference evidence="1 2" key="2">
    <citation type="journal article" date="2022" name="Mol. Ecol. Resour.">
        <title>The genomes of chicory, endive, great burdock and yacon provide insights into Asteraceae paleo-polyploidization history and plant inulin production.</title>
        <authorList>
            <person name="Fan W."/>
            <person name="Wang S."/>
            <person name="Wang H."/>
            <person name="Wang A."/>
            <person name="Jiang F."/>
            <person name="Liu H."/>
            <person name="Zhao H."/>
            <person name="Xu D."/>
            <person name="Zhang Y."/>
        </authorList>
    </citation>
    <scope>NUCLEOTIDE SEQUENCE [LARGE SCALE GENOMIC DNA]</scope>
    <source>
        <strain evidence="2">cv. Punajuju</strain>
        <tissue evidence="1">Leaves</tissue>
    </source>
</reference>
<sequence length="81" mass="9224">MFQFCVSFQFGVVSYLYLYISLPLNCISFLPFILVKSAKLNNMKELREMSMNFPKLSIETSMPIVDASITVLMMSPTLKAT</sequence>
<gene>
    <name evidence="1" type="ORF">L2E82_31910</name>
</gene>
<reference evidence="2" key="1">
    <citation type="journal article" date="2022" name="Mol. Ecol. Resour.">
        <title>The genomes of chicory, endive, great burdock and yacon provide insights into Asteraceae palaeo-polyploidization history and plant inulin production.</title>
        <authorList>
            <person name="Fan W."/>
            <person name="Wang S."/>
            <person name="Wang H."/>
            <person name="Wang A."/>
            <person name="Jiang F."/>
            <person name="Liu H."/>
            <person name="Zhao H."/>
            <person name="Xu D."/>
            <person name="Zhang Y."/>
        </authorList>
    </citation>
    <scope>NUCLEOTIDE SEQUENCE [LARGE SCALE GENOMIC DNA]</scope>
    <source>
        <strain evidence="2">cv. Punajuju</strain>
    </source>
</reference>
<evidence type="ECO:0000313" key="2">
    <source>
        <dbReference type="Proteomes" id="UP001055811"/>
    </source>
</evidence>
<comment type="caution">
    <text evidence="1">The sequence shown here is derived from an EMBL/GenBank/DDBJ whole genome shotgun (WGS) entry which is preliminary data.</text>
</comment>
<keyword evidence="2" id="KW-1185">Reference proteome</keyword>
<dbReference type="Proteomes" id="UP001055811">
    <property type="component" value="Linkage Group LG06"/>
</dbReference>
<proteinExistence type="predicted"/>
<name>A0ACB9BGK4_CICIN</name>
<organism evidence="1 2">
    <name type="scientific">Cichorium intybus</name>
    <name type="common">Chicory</name>
    <dbReference type="NCBI Taxonomy" id="13427"/>
    <lineage>
        <taxon>Eukaryota</taxon>
        <taxon>Viridiplantae</taxon>
        <taxon>Streptophyta</taxon>
        <taxon>Embryophyta</taxon>
        <taxon>Tracheophyta</taxon>
        <taxon>Spermatophyta</taxon>
        <taxon>Magnoliopsida</taxon>
        <taxon>eudicotyledons</taxon>
        <taxon>Gunneridae</taxon>
        <taxon>Pentapetalae</taxon>
        <taxon>asterids</taxon>
        <taxon>campanulids</taxon>
        <taxon>Asterales</taxon>
        <taxon>Asteraceae</taxon>
        <taxon>Cichorioideae</taxon>
        <taxon>Cichorieae</taxon>
        <taxon>Cichoriinae</taxon>
        <taxon>Cichorium</taxon>
    </lineage>
</organism>
<dbReference type="EMBL" id="CM042014">
    <property type="protein sequence ID" value="KAI3720911.1"/>
    <property type="molecule type" value="Genomic_DNA"/>
</dbReference>
<protein>
    <submittedName>
        <fullName evidence="1">Uncharacterized protein</fullName>
    </submittedName>
</protein>